<keyword evidence="1 5" id="KW-0699">rRNA-binding</keyword>
<feature type="domain" description="Large ribosomal subunit protein bL25 L25" evidence="7">
    <location>
        <begin position="8"/>
        <end position="96"/>
    </location>
</feature>
<dbReference type="HAMAP" id="MF_01334">
    <property type="entry name" value="Ribosomal_bL25_CTC"/>
    <property type="match status" value="1"/>
</dbReference>
<feature type="region of interest" description="Disordered" evidence="6">
    <location>
        <begin position="193"/>
        <end position="216"/>
    </location>
</feature>
<sequence>MAKEIPNLVAEARTGTGKGAARQTRREGKVPGIVYGDHKDPVAVQFDFNKLLTALRAGRFMSTLWNLQVPGQEDVRVICRSVQKDVVKDLPTHIDFMRLRRTSKVNLFIHVEFINHEEAPGLKRGGTLVTVRPEVELNVTAGDIPESIVVDLAGREIGDSIHIQDVKLPSGAKPTTDRNFVIANIAAPSALVSEENASDDVAPDEVPTTEEEAAEE</sequence>
<evidence type="ECO:0000256" key="3">
    <source>
        <dbReference type="ARBA" id="ARBA00022980"/>
    </source>
</evidence>
<dbReference type="GO" id="GO:0022625">
    <property type="term" value="C:cytosolic large ribosomal subunit"/>
    <property type="evidence" value="ECO:0007669"/>
    <property type="project" value="TreeGrafter"/>
</dbReference>
<evidence type="ECO:0000256" key="5">
    <source>
        <dbReference type="HAMAP-Rule" id="MF_01334"/>
    </source>
</evidence>
<dbReference type="InterPro" id="IPR020930">
    <property type="entry name" value="Ribosomal_uL5_bac-type"/>
</dbReference>
<comment type="function">
    <text evidence="5">This is one of the proteins that binds to the 5S RNA in the ribosome where it forms part of the central protuberance.</text>
</comment>
<dbReference type="Pfam" id="PF01386">
    <property type="entry name" value="Ribosomal_L25p"/>
    <property type="match status" value="1"/>
</dbReference>
<dbReference type="NCBIfam" id="TIGR00731">
    <property type="entry name" value="bL25_bact_ctc"/>
    <property type="match status" value="1"/>
</dbReference>
<dbReference type="GO" id="GO:0008097">
    <property type="term" value="F:5S rRNA binding"/>
    <property type="evidence" value="ECO:0007669"/>
    <property type="project" value="InterPro"/>
</dbReference>
<evidence type="ECO:0000256" key="6">
    <source>
        <dbReference type="SAM" id="MobiDB-lite"/>
    </source>
</evidence>
<evidence type="ECO:0000313" key="9">
    <source>
        <dbReference type="EMBL" id="TKW68011.1"/>
    </source>
</evidence>
<gene>
    <name evidence="5" type="primary">rplY</name>
    <name evidence="5" type="synonym">ctc</name>
    <name evidence="9" type="ORF">DI616_02550</name>
</gene>
<organism evidence="9 10">
    <name type="scientific">Paracoccus denitrificans</name>
    <dbReference type="NCBI Taxonomy" id="266"/>
    <lineage>
        <taxon>Bacteria</taxon>
        <taxon>Pseudomonadati</taxon>
        <taxon>Pseudomonadota</taxon>
        <taxon>Alphaproteobacteria</taxon>
        <taxon>Rhodobacterales</taxon>
        <taxon>Paracoccaceae</taxon>
        <taxon>Paracoccus</taxon>
    </lineage>
</organism>
<comment type="caution">
    <text evidence="9">The sequence shown here is derived from an EMBL/GenBank/DDBJ whole genome shotgun (WGS) entry which is preliminary data.</text>
</comment>
<feature type="compositionally biased region" description="Acidic residues" evidence="6">
    <location>
        <begin position="196"/>
        <end position="216"/>
    </location>
</feature>
<evidence type="ECO:0000259" key="8">
    <source>
        <dbReference type="Pfam" id="PF14693"/>
    </source>
</evidence>
<evidence type="ECO:0000313" key="10">
    <source>
        <dbReference type="Proteomes" id="UP000315344"/>
    </source>
</evidence>
<dbReference type="InterPro" id="IPR020056">
    <property type="entry name" value="Rbsml_bL25/Gln-tRNA_synth_N"/>
</dbReference>
<accession>A0A533IB73</accession>
<dbReference type="Proteomes" id="UP000315344">
    <property type="component" value="Unassembled WGS sequence"/>
</dbReference>
<dbReference type="GO" id="GO:0003735">
    <property type="term" value="F:structural constituent of ribosome"/>
    <property type="evidence" value="ECO:0007669"/>
    <property type="project" value="InterPro"/>
</dbReference>
<evidence type="ECO:0000259" key="7">
    <source>
        <dbReference type="Pfam" id="PF01386"/>
    </source>
</evidence>
<dbReference type="Pfam" id="PF14693">
    <property type="entry name" value="Ribosomal_TL5_C"/>
    <property type="match status" value="1"/>
</dbReference>
<dbReference type="NCBIfam" id="NF004128">
    <property type="entry name" value="PRK05618.1-2"/>
    <property type="match status" value="1"/>
</dbReference>
<dbReference type="Gene3D" id="2.40.240.10">
    <property type="entry name" value="Ribosomal Protein L25, Chain P"/>
    <property type="match status" value="1"/>
</dbReference>
<protein>
    <recommendedName>
        <fullName evidence="5">Large ribosomal subunit protein bL25</fullName>
    </recommendedName>
    <alternativeName>
        <fullName evidence="5">General stress protein CTC</fullName>
    </alternativeName>
</protein>
<dbReference type="InterPro" id="IPR029751">
    <property type="entry name" value="Ribosomal_L25_dom"/>
</dbReference>
<dbReference type="InterPro" id="IPR001021">
    <property type="entry name" value="Ribosomal_bL25_long"/>
</dbReference>
<feature type="domain" description="Large ribosomal subunit protein bL25 beta" evidence="8">
    <location>
        <begin position="104"/>
        <end position="188"/>
    </location>
</feature>
<dbReference type="SUPFAM" id="SSF50715">
    <property type="entry name" value="Ribosomal protein L25-like"/>
    <property type="match status" value="1"/>
</dbReference>
<comment type="similarity">
    <text evidence="5">Belongs to the bacterial ribosomal protein bL25 family. CTC subfamily.</text>
</comment>
<evidence type="ECO:0000256" key="4">
    <source>
        <dbReference type="ARBA" id="ARBA00023274"/>
    </source>
</evidence>
<evidence type="ECO:0000256" key="2">
    <source>
        <dbReference type="ARBA" id="ARBA00022884"/>
    </source>
</evidence>
<dbReference type="Gene3D" id="2.170.120.20">
    <property type="entry name" value="Ribosomal protein L25, beta domain"/>
    <property type="match status" value="1"/>
</dbReference>
<dbReference type="InterPro" id="IPR020057">
    <property type="entry name" value="Ribosomal_bL25_b-dom"/>
</dbReference>
<proteinExistence type="inferred from homology"/>
<dbReference type="InterPro" id="IPR037121">
    <property type="entry name" value="Ribosomal_bL25_C"/>
</dbReference>
<evidence type="ECO:0000256" key="1">
    <source>
        <dbReference type="ARBA" id="ARBA00022730"/>
    </source>
</evidence>
<comment type="subunit">
    <text evidence="5">Part of the 50S ribosomal subunit; part of the 5S rRNA/L5/L18/L25 subcomplex. Contacts the 5S rRNA. Binds to the 5S rRNA independently of L5 and L18.</text>
</comment>
<reference evidence="9 10" key="1">
    <citation type="journal article" date="2017" name="Nat. Commun.">
        <title>In situ click chemistry generation of cyclooxygenase-2 inhibitors.</title>
        <authorList>
            <person name="Bhardwaj A."/>
            <person name="Kaur J."/>
            <person name="Wuest M."/>
            <person name="Wuest F."/>
        </authorList>
    </citation>
    <scope>NUCLEOTIDE SEQUENCE [LARGE SCALE GENOMIC DNA]</scope>
    <source>
        <strain evidence="9">S2_012_000_R3_94</strain>
    </source>
</reference>
<dbReference type="PANTHER" id="PTHR33284">
    <property type="entry name" value="RIBOSOMAL PROTEIN L25/GLN-TRNA SYNTHETASE, ANTI-CODON-BINDING DOMAIN-CONTAINING PROTEIN"/>
    <property type="match status" value="1"/>
</dbReference>
<keyword evidence="4 5" id="KW-0687">Ribonucleoprotein</keyword>
<name>A0A533IB73_PARDE</name>
<dbReference type="PANTHER" id="PTHR33284:SF1">
    <property type="entry name" value="RIBOSOMAL PROTEIN L25_GLN-TRNA SYNTHETASE, ANTI-CODON-BINDING DOMAIN-CONTAINING PROTEIN"/>
    <property type="match status" value="1"/>
</dbReference>
<dbReference type="GO" id="GO:0006412">
    <property type="term" value="P:translation"/>
    <property type="evidence" value="ECO:0007669"/>
    <property type="project" value="UniProtKB-UniRule"/>
</dbReference>
<dbReference type="InterPro" id="IPR011035">
    <property type="entry name" value="Ribosomal_bL25/Gln-tRNA_synth"/>
</dbReference>
<dbReference type="AlphaFoldDB" id="A0A533IB73"/>
<dbReference type="EMBL" id="VAFL01000002">
    <property type="protein sequence ID" value="TKW68011.1"/>
    <property type="molecule type" value="Genomic_DNA"/>
</dbReference>
<keyword evidence="2 5" id="KW-0694">RNA-binding</keyword>
<feature type="region of interest" description="Disordered" evidence="6">
    <location>
        <begin position="1"/>
        <end position="25"/>
    </location>
</feature>
<dbReference type="CDD" id="cd00495">
    <property type="entry name" value="Ribosomal_L25_TL5_CTC"/>
    <property type="match status" value="1"/>
</dbReference>
<keyword evidence="3 5" id="KW-0689">Ribosomal protein</keyword>